<gene>
    <name evidence="2" type="ORF">B0I28_113114</name>
</gene>
<organism evidence="2 3">
    <name type="scientific">Glycomyces artemisiae</name>
    <dbReference type="NCBI Taxonomy" id="1076443"/>
    <lineage>
        <taxon>Bacteria</taxon>
        <taxon>Bacillati</taxon>
        <taxon>Actinomycetota</taxon>
        <taxon>Actinomycetes</taxon>
        <taxon>Glycomycetales</taxon>
        <taxon>Glycomycetaceae</taxon>
        <taxon>Glycomyces</taxon>
    </lineage>
</organism>
<dbReference type="InterPro" id="IPR001387">
    <property type="entry name" value="Cro/C1-type_HTH"/>
</dbReference>
<dbReference type="GO" id="GO:0003677">
    <property type="term" value="F:DNA binding"/>
    <property type="evidence" value="ECO:0007669"/>
    <property type="project" value="InterPro"/>
</dbReference>
<dbReference type="OrthoDB" id="2991476at2"/>
<dbReference type="EMBL" id="PVTJ01000013">
    <property type="protein sequence ID" value="PRY55004.1"/>
    <property type="molecule type" value="Genomic_DNA"/>
</dbReference>
<dbReference type="RefSeq" id="WP_146148236.1">
    <property type="nucleotide sequence ID" value="NZ_PVTJ01000013.1"/>
</dbReference>
<protein>
    <recommendedName>
        <fullName evidence="1">HTH cro/C1-type domain-containing protein</fullName>
    </recommendedName>
</protein>
<comment type="caution">
    <text evidence="2">The sequence shown here is derived from an EMBL/GenBank/DDBJ whole genome shotgun (WGS) entry which is preliminary data.</text>
</comment>
<dbReference type="CDD" id="cd00093">
    <property type="entry name" value="HTH_XRE"/>
    <property type="match status" value="1"/>
</dbReference>
<evidence type="ECO:0000259" key="1">
    <source>
        <dbReference type="SMART" id="SM00530"/>
    </source>
</evidence>
<dbReference type="Pfam" id="PF19054">
    <property type="entry name" value="DUF5753"/>
    <property type="match status" value="1"/>
</dbReference>
<sequence length="287" mass="31868">MAGTVLNQRLARSYLFAEVNTIAEAAGWTPNQFAKVMGKSGNTIRAWLDRTRLPDLGNLSLICDRGGVDDDRKQFILHVGQQLLSGSELISNLDQRNIFLVESAERTYGTIAKWNPVLLPGLAQTETVHMKLMLGPMEAPAEKIVTWKRKERRAAAFFARMTQPDPPTAELFVPASALRDLDLLTSTEKAEQVERLLWIDSLPTCEVLVVSPPHLAAYSFEMFIGRGLPSAGPNFVHVETLDQSRHVVDPEILALYDQTRSLLRADAQGIGRFLDGGVHQLAEEQPE</sequence>
<dbReference type="AlphaFoldDB" id="A0A2T0UAS3"/>
<accession>A0A2T0UAS3</accession>
<feature type="domain" description="HTH cro/C1-type" evidence="1">
    <location>
        <begin position="18"/>
        <end position="73"/>
    </location>
</feature>
<dbReference type="InterPro" id="IPR043917">
    <property type="entry name" value="DUF5753"/>
</dbReference>
<evidence type="ECO:0000313" key="3">
    <source>
        <dbReference type="Proteomes" id="UP000238176"/>
    </source>
</evidence>
<proteinExistence type="predicted"/>
<dbReference type="SMART" id="SM00530">
    <property type="entry name" value="HTH_XRE"/>
    <property type="match status" value="1"/>
</dbReference>
<keyword evidence="3" id="KW-1185">Reference proteome</keyword>
<reference evidence="2 3" key="1">
    <citation type="submission" date="2018-03" db="EMBL/GenBank/DDBJ databases">
        <title>Genomic Encyclopedia of Type Strains, Phase III (KMG-III): the genomes of soil and plant-associated and newly described type strains.</title>
        <authorList>
            <person name="Whitman W."/>
        </authorList>
    </citation>
    <scope>NUCLEOTIDE SEQUENCE [LARGE SCALE GENOMIC DNA]</scope>
    <source>
        <strain evidence="2 3">CGMCC 4.7067</strain>
    </source>
</reference>
<dbReference type="SUPFAM" id="SSF47413">
    <property type="entry name" value="lambda repressor-like DNA-binding domains"/>
    <property type="match status" value="1"/>
</dbReference>
<dbReference type="Proteomes" id="UP000238176">
    <property type="component" value="Unassembled WGS sequence"/>
</dbReference>
<dbReference type="InterPro" id="IPR010982">
    <property type="entry name" value="Lambda_DNA-bd_dom_sf"/>
</dbReference>
<name>A0A2T0UAS3_9ACTN</name>
<evidence type="ECO:0000313" key="2">
    <source>
        <dbReference type="EMBL" id="PRY55004.1"/>
    </source>
</evidence>